<dbReference type="Pfam" id="PF11761">
    <property type="entry name" value="CbiG_mid"/>
    <property type="match status" value="1"/>
</dbReference>
<feature type="domain" description="Tetrapyrrole methylase" evidence="5">
    <location>
        <begin position="358"/>
        <end position="563"/>
    </location>
</feature>
<dbReference type="CDD" id="cd11641">
    <property type="entry name" value="Precorrin-4_C11-MT"/>
    <property type="match status" value="1"/>
</dbReference>
<dbReference type="Gene3D" id="3.30.950.10">
    <property type="entry name" value="Methyltransferase, Cobalt-precorrin-4 Transmethylase, Domain 2"/>
    <property type="match status" value="1"/>
</dbReference>
<evidence type="ECO:0000259" key="8">
    <source>
        <dbReference type="Pfam" id="PF11761"/>
    </source>
</evidence>
<comment type="similarity">
    <text evidence="1">Belongs to the precorrin methyltransferase family.</text>
</comment>
<protein>
    <submittedName>
        <fullName evidence="9">Precorrin-4 C(11)-methyltransferase</fullName>
        <ecNumber evidence="9">2.1.1.133</ecNumber>
    </submittedName>
</protein>
<dbReference type="InterPro" id="IPR006362">
    <property type="entry name" value="Cbl_synth_CobM/CibF"/>
</dbReference>
<dbReference type="AlphaFoldDB" id="A0A6B9Z8F3"/>
<dbReference type="InterPro" id="IPR000878">
    <property type="entry name" value="4pyrrol_Mease"/>
</dbReference>
<name>A0A6B9Z8F3_9BACT</name>
<gene>
    <name evidence="9" type="primary">cobM</name>
    <name evidence="9" type="ORF">GWR21_02570</name>
</gene>
<dbReference type="InterPro" id="IPR036518">
    <property type="entry name" value="CobE/GbiG_C_sf"/>
</dbReference>
<evidence type="ECO:0000259" key="5">
    <source>
        <dbReference type="Pfam" id="PF00590"/>
    </source>
</evidence>
<keyword evidence="4" id="KW-0949">S-adenosyl-L-methionine</keyword>
<dbReference type="PANTHER" id="PTHR47036:SF1">
    <property type="entry name" value="COBALT-FACTOR III C(17)-METHYLTRANSFERASE-RELATED"/>
    <property type="match status" value="1"/>
</dbReference>
<evidence type="ECO:0000256" key="4">
    <source>
        <dbReference type="ARBA" id="ARBA00022691"/>
    </source>
</evidence>
<evidence type="ECO:0000259" key="6">
    <source>
        <dbReference type="Pfam" id="PF01890"/>
    </source>
</evidence>
<dbReference type="InterPro" id="IPR038029">
    <property type="entry name" value="GbiG_N_sf"/>
</dbReference>
<dbReference type="InterPro" id="IPR035996">
    <property type="entry name" value="4pyrrol_Methylase_sf"/>
</dbReference>
<feature type="domain" description="Cobalamin synthesis G N-terminal" evidence="7">
    <location>
        <begin position="48"/>
        <end position="127"/>
    </location>
</feature>
<dbReference type="InterPro" id="IPR051810">
    <property type="entry name" value="Precorrin_MeTrfase"/>
</dbReference>
<dbReference type="Proteomes" id="UP000476411">
    <property type="component" value="Chromosome"/>
</dbReference>
<dbReference type="RefSeq" id="WP_162330221.1">
    <property type="nucleotide sequence ID" value="NZ_CP048113.1"/>
</dbReference>
<dbReference type="SUPFAM" id="SSF159672">
    <property type="entry name" value="CbiG N-terminal domain-like"/>
    <property type="match status" value="1"/>
</dbReference>
<dbReference type="Gene3D" id="3.40.50.11220">
    <property type="match status" value="1"/>
</dbReference>
<organism evidence="9 10">
    <name type="scientific">Chitinophaga agri</name>
    <dbReference type="NCBI Taxonomy" id="2703787"/>
    <lineage>
        <taxon>Bacteria</taxon>
        <taxon>Pseudomonadati</taxon>
        <taxon>Bacteroidota</taxon>
        <taxon>Chitinophagia</taxon>
        <taxon>Chitinophagales</taxon>
        <taxon>Chitinophagaceae</taxon>
        <taxon>Chitinophaga</taxon>
    </lineage>
</organism>
<dbReference type="InterPro" id="IPR014776">
    <property type="entry name" value="4pyrrole_Mease_sub2"/>
</dbReference>
<dbReference type="Gene3D" id="3.40.1010.10">
    <property type="entry name" value="Cobalt-precorrin-4 Transmethylase, Domain 1"/>
    <property type="match status" value="1"/>
</dbReference>
<dbReference type="Pfam" id="PF00590">
    <property type="entry name" value="TP_methylase"/>
    <property type="match status" value="1"/>
</dbReference>
<dbReference type="SUPFAM" id="SSF159664">
    <property type="entry name" value="CobE/GbiG C-terminal domain-like"/>
    <property type="match status" value="1"/>
</dbReference>
<dbReference type="InterPro" id="IPR002750">
    <property type="entry name" value="CobE/GbiG_C"/>
</dbReference>
<dbReference type="Pfam" id="PF11760">
    <property type="entry name" value="CbiG_N"/>
    <property type="match status" value="1"/>
</dbReference>
<dbReference type="NCBIfam" id="TIGR01465">
    <property type="entry name" value="cobM_cbiF"/>
    <property type="match status" value="1"/>
</dbReference>
<dbReference type="GO" id="GO:0032259">
    <property type="term" value="P:methylation"/>
    <property type="evidence" value="ECO:0007669"/>
    <property type="project" value="UniProtKB-KW"/>
</dbReference>
<evidence type="ECO:0000256" key="3">
    <source>
        <dbReference type="ARBA" id="ARBA00022679"/>
    </source>
</evidence>
<evidence type="ECO:0000259" key="7">
    <source>
        <dbReference type="Pfam" id="PF11760"/>
    </source>
</evidence>
<dbReference type="InterPro" id="IPR014777">
    <property type="entry name" value="4pyrrole_Mease_sub1"/>
</dbReference>
<dbReference type="PANTHER" id="PTHR47036">
    <property type="entry name" value="COBALT-FACTOR III C(17)-METHYLTRANSFERASE-RELATED"/>
    <property type="match status" value="1"/>
</dbReference>
<sequence length="611" mass="66736">MSKTVIIASTDKGVALGNRIRTEFPKSLLVSTRPHEQATAIESIALFLENNFTAFDTLIFIGALGICVRSIAPYLQDKHTDPAIINMDDNGRFVQAVVSGHSGGANDLTRKVAAAIGAQAVITTSSDLQDIWALDTLAAKFDWKASASVEMNSIISLFVNNKRTAVLLDIKDKGTTYLENSLPAFADIYYDFDEIDLTQYALLIAVTYKVYTADIPVLAFHPPVLFAGMGCSRDIESDQLETSFFQELAQHQLAVQSVRAIGSIDVKHDETAFIALAEKLQIPFITYTAAELNSQAVVNPSEVVMSKLGVHSVSEASAMLLSRNKELLLEKQKITVPSGKKHTIAVAIDQQVVRKAVVAIVGAGPGDAELISLKGKQLVETADLILYAGSLVPEEITHYAKPAAIVRNSASMTLEEQISLMEEHYAKGHLIVRLQSGDPSIYGAIQEQMTIFDEKGMDYYIVPGISSFQAAAASLKSEFTIPEVVQSIILTRGAGKTPLPGHEKLNEMAKHQATMCIFLSATIAKSVQEQLMEHYAPETPVAVLYRVSWKDEEIYTGQLKDLAQIIRENKLTLTTLVIVGVAIGARKNRSHLYSPDWKHTFRTGKTLKAKS</sequence>
<keyword evidence="10" id="KW-1185">Reference proteome</keyword>
<dbReference type="Pfam" id="PF01890">
    <property type="entry name" value="CbiG_C"/>
    <property type="match status" value="1"/>
</dbReference>
<dbReference type="InterPro" id="IPR021745">
    <property type="entry name" value="CbiG_mid"/>
</dbReference>
<evidence type="ECO:0000256" key="1">
    <source>
        <dbReference type="ARBA" id="ARBA00005879"/>
    </source>
</evidence>
<feature type="domain" description="CobE/GbiG C-terminal" evidence="6">
    <location>
        <begin position="225"/>
        <end position="347"/>
    </location>
</feature>
<dbReference type="EMBL" id="CP048113">
    <property type="protein sequence ID" value="QHS58518.1"/>
    <property type="molecule type" value="Genomic_DNA"/>
</dbReference>
<dbReference type="KEGG" id="chih:GWR21_02570"/>
<evidence type="ECO:0000313" key="10">
    <source>
        <dbReference type="Proteomes" id="UP000476411"/>
    </source>
</evidence>
<evidence type="ECO:0000313" key="9">
    <source>
        <dbReference type="EMBL" id="QHS58518.1"/>
    </source>
</evidence>
<dbReference type="InterPro" id="IPR021744">
    <property type="entry name" value="CbiG_N"/>
</dbReference>
<evidence type="ECO:0000256" key="2">
    <source>
        <dbReference type="ARBA" id="ARBA00022603"/>
    </source>
</evidence>
<keyword evidence="3 9" id="KW-0808">Transferase</keyword>
<feature type="domain" description="Cobalamin biosynthesis central region" evidence="8">
    <location>
        <begin position="132"/>
        <end position="222"/>
    </location>
</feature>
<proteinExistence type="inferred from homology"/>
<dbReference type="GO" id="GO:0009236">
    <property type="term" value="P:cobalamin biosynthetic process"/>
    <property type="evidence" value="ECO:0007669"/>
    <property type="project" value="InterPro"/>
</dbReference>
<dbReference type="Gene3D" id="3.30.420.180">
    <property type="entry name" value="CobE/GbiG C-terminal domain"/>
    <property type="match status" value="1"/>
</dbReference>
<keyword evidence="2 9" id="KW-0489">Methyltransferase</keyword>
<dbReference type="EC" id="2.1.1.133" evidence="9"/>
<dbReference type="SUPFAM" id="SSF53790">
    <property type="entry name" value="Tetrapyrrole methylase"/>
    <property type="match status" value="1"/>
</dbReference>
<reference evidence="9 10" key="1">
    <citation type="submission" date="2020-01" db="EMBL/GenBank/DDBJ databases">
        <title>Complete genome sequence of Chitinophaga sp. H33E-04 isolated from quinoa roots.</title>
        <authorList>
            <person name="Weon H.-Y."/>
            <person name="Lee S.A."/>
        </authorList>
    </citation>
    <scope>NUCLEOTIDE SEQUENCE [LARGE SCALE GENOMIC DNA]</scope>
    <source>
        <strain evidence="9 10">H33E-04</strain>
    </source>
</reference>
<dbReference type="GO" id="GO:0046026">
    <property type="term" value="F:precorrin-4 C11-methyltransferase activity"/>
    <property type="evidence" value="ECO:0007669"/>
    <property type="project" value="UniProtKB-EC"/>
</dbReference>
<accession>A0A6B9Z8F3</accession>